<accession>A0A381UJ81</accession>
<reference evidence="1" key="1">
    <citation type="submission" date="2018-05" db="EMBL/GenBank/DDBJ databases">
        <authorList>
            <person name="Lanie J.A."/>
            <person name="Ng W.-L."/>
            <person name="Kazmierczak K.M."/>
            <person name="Andrzejewski T.M."/>
            <person name="Davidsen T.M."/>
            <person name="Wayne K.J."/>
            <person name="Tettelin H."/>
            <person name="Glass J.I."/>
            <person name="Rusch D."/>
            <person name="Podicherti R."/>
            <person name="Tsui H.-C.T."/>
            <person name="Winkler M.E."/>
        </authorList>
    </citation>
    <scope>NUCLEOTIDE SEQUENCE</scope>
</reference>
<dbReference type="Gene3D" id="3.40.30.10">
    <property type="entry name" value="Glutaredoxin"/>
    <property type="match status" value="1"/>
</dbReference>
<name>A0A381UJ81_9ZZZZ</name>
<dbReference type="AlphaFoldDB" id="A0A381UJ81"/>
<evidence type="ECO:0000313" key="1">
    <source>
        <dbReference type="EMBL" id="SVA28024.1"/>
    </source>
</evidence>
<proteinExistence type="predicted"/>
<dbReference type="InterPro" id="IPR036249">
    <property type="entry name" value="Thioredoxin-like_sf"/>
</dbReference>
<dbReference type="SUPFAM" id="SSF52833">
    <property type="entry name" value="Thioredoxin-like"/>
    <property type="match status" value="1"/>
</dbReference>
<protein>
    <recommendedName>
        <fullName evidence="2">Thioredoxin domain-containing protein</fullName>
    </recommendedName>
</protein>
<sequence length="72" mass="8148">MKPAVDRLELQIKKECKVVRIDIHSDLGIFIKDQFGINTVPTFLLFNSLGTESLRKNGVPTYLQVMESLGIK</sequence>
<gene>
    <name evidence="1" type="ORF">METZ01_LOCUS80878</name>
</gene>
<organism evidence="1">
    <name type="scientific">marine metagenome</name>
    <dbReference type="NCBI Taxonomy" id="408172"/>
    <lineage>
        <taxon>unclassified sequences</taxon>
        <taxon>metagenomes</taxon>
        <taxon>ecological metagenomes</taxon>
    </lineage>
</organism>
<evidence type="ECO:0008006" key="2">
    <source>
        <dbReference type="Google" id="ProtNLM"/>
    </source>
</evidence>
<dbReference type="EMBL" id="UINC01006521">
    <property type="protein sequence ID" value="SVA28024.1"/>
    <property type="molecule type" value="Genomic_DNA"/>
</dbReference>